<protein>
    <submittedName>
        <fullName evidence="2">DUF2970 domain-containing protein</fullName>
    </submittedName>
</protein>
<accession>A0A6M4MD48</accession>
<sequence length="66" mass="7207">MSESSRPRIIDIIMSVLASGFGVQSHKNYQRDFTTGTFLAYLAVGIVAFLILIACLFLIVSLVLAN</sequence>
<proteinExistence type="predicted"/>
<keyword evidence="1" id="KW-0812">Transmembrane</keyword>
<dbReference type="Pfam" id="PF11174">
    <property type="entry name" value="DUF2970"/>
    <property type="match status" value="1"/>
</dbReference>
<keyword evidence="1" id="KW-0472">Membrane</keyword>
<dbReference type="AlphaFoldDB" id="A0A6M4MD48"/>
<reference evidence="3" key="1">
    <citation type="submission" date="2014-12" db="EMBL/GenBank/DDBJ databases">
        <title>Complete genome sequence of a multi-drug resistant Klebsiella pneumoniae.</title>
        <authorList>
            <person name="Hua X."/>
            <person name="Chen Q."/>
            <person name="Li X."/>
            <person name="Feng Y."/>
            <person name="Ruan Z."/>
            <person name="Yu Y."/>
        </authorList>
    </citation>
    <scope>NUCLEOTIDE SEQUENCE [LARGE SCALE GENOMIC DNA]</scope>
    <source>
        <strain evidence="3">5.12</strain>
    </source>
</reference>
<reference evidence="2 3" key="2">
    <citation type="submission" date="2020-04" db="EMBL/GenBank/DDBJ databases">
        <title>Complete genome sequence of Alteromonas pelagimontana 5.12T.</title>
        <authorList>
            <person name="Sinha R.K."/>
            <person name="Krishnan K.P."/>
            <person name="Kurian J.P."/>
        </authorList>
    </citation>
    <scope>NUCLEOTIDE SEQUENCE [LARGE SCALE GENOMIC DNA]</scope>
    <source>
        <strain evidence="2 3">5.12</strain>
    </source>
</reference>
<dbReference type="Proteomes" id="UP000219285">
    <property type="component" value="Chromosome"/>
</dbReference>
<organism evidence="2 3">
    <name type="scientific">Alteromonas pelagimontana</name>
    <dbReference type="NCBI Taxonomy" id="1858656"/>
    <lineage>
        <taxon>Bacteria</taxon>
        <taxon>Pseudomonadati</taxon>
        <taxon>Pseudomonadota</taxon>
        <taxon>Gammaproteobacteria</taxon>
        <taxon>Alteromonadales</taxon>
        <taxon>Alteromonadaceae</taxon>
        <taxon>Alteromonas/Salinimonas group</taxon>
        <taxon>Alteromonas</taxon>
    </lineage>
</organism>
<dbReference type="RefSeq" id="WP_075608133.1">
    <property type="nucleotide sequence ID" value="NZ_CP052766.1"/>
</dbReference>
<keyword evidence="1" id="KW-1133">Transmembrane helix</keyword>
<name>A0A6M4MD48_9ALTE</name>
<dbReference type="EMBL" id="CP052766">
    <property type="protein sequence ID" value="QJR80560.1"/>
    <property type="molecule type" value="Genomic_DNA"/>
</dbReference>
<evidence type="ECO:0000313" key="2">
    <source>
        <dbReference type="EMBL" id="QJR80560.1"/>
    </source>
</evidence>
<dbReference type="InterPro" id="IPR021344">
    <property type="entry name" value="DUF2970"/>
</dbReference>
<evidence type="ECO:0000256" key="1">
    <source>
        <dbReference type="SAM" id="Phobius"/>
    </source>
</evidence>
<keyword evidence="3" id="KW-1185">Reference proteome</keyword>
<feature type="transmembrane region" description="Helical" evidence="1">
    <location>
        <begin position="38"/>
        <end position="65"/>
    </location>
</feature>
<gene>
    <name evidence="2" type="ORF">CA267_007115</name>
</gene>
<dbReference type="OrthoDB" id="5625885at2"/>
<evidence type="ECO:0000313" key="3">
    <source>
        <dbReference type="Proteomes" id="UP000219285"/>
    </source>
</evidence>
<dbReference type="KEGG" id="apel:CA267_007115"/>